<organism evidence="7 8">
    <name type="scientific">Candidatus Dojkabacteria bacterium</name>
    <dbReference type="NCBI Taxonomy" id="2099670"/>
    <lineage>
        <taxon>Bacteria</taxon>
        <taxon>Candidatus Dojkabacteria</taxon>
    </lineage>
</organism>
<feature type="transmembrane region" description="Helical" evidence="5">
    <location>
        <begin position="119"/>
        <end position="138"/>
    </location>
</feature>
<accession>A0A847VDU9</accession>
<gene>
    <name evidence="7" type="ORF">GX888_02155</name>
</gene>
<dbReference type="Pfam" id="PF04138">
    <property type="entry name" value="GtrA_DPMS_TM"/>
    <property type="match status" value="1"/>
</dbReference>
<comment type="subcellular location">
    <subcellularLocation>
        <location evidence="1">Membrane</location>
        <topology evidence="1">Multi-pass membrane protein</topology>
    </subcellularLocation>
</comment>
<dbReference type="GO" id="GO:0000271">
    <property type="term" value="P:polysaccharide biosynthetic process"/>
    <property type="evidence" value="ECO:0007669"/>
    <property type="project" value="InterPro"/>
</dbReference>
<feature type="transmembrane region" description="Helical" evidence="5">
    <location>
        <begin position="57"/>
        <end position="77"/>
    </location>
</feature>
<keyword evidence="2 5" id="KW-0812">Transmembrane</keyword>
<evidence type="ECO:0000313" key="8">
    <source>
        <dbReference type="Proteomes" id="UP000564033"/>
    </source>
</evidence>
<evidence type="ECO:0000256" key="3">
    <source>
        <dbReference type="ARBA" id="ARBA00022989"/>
    </source>
</evidence>
<keyword evidence="4 5" id="KW-0472">Membrane</keyword>
<dbReference type="Proteomes" id="UP000564033">
    <property type="component" value="Unassembled WGS sequence"/>
</dbReference>
<evidence type="ECO:0000259" key="6">
    <source>
        <dbReference type="Pfam" id="PF04138"/>
    </source>
</evidence>
<dbReference type="EMBL" id="JAAZIL010000053">
    <property type="protein sequence ID" value="NLZ24527.1"/>
    <property type="molecule type" value="Genomic_DNA"/>
</dbReference>
<name>A0A847VDU9_9BACT</name>
<evidence type="ECO:0000256" key="1">
    <source>
        <dbReference type="ARBA" id="ARBA00004141"/>
    </source>
</evidence>
<evidence type="ECO:0000256" key="2">
    <source>
        <dbReference type="ARBA" id="ARBA00022692"/>
    </source>
</evidence>
<evidence type="ECO:0000256" key="5">
    <source>
        <dbReference type="SAM" id="Phobius"/>
    </source>
</evidence>
<evidence type="ECO:0000313" key="7">
    <source>
        <dbReference type="EMBL" id="NLZ24527.1"/>
    </source>
</evidence>
<feature type="transmembrane region" description="Helical" evidence="5">
    <location>
        <begin position="89"/>
        <end position="107"/>
    </location>
</feature>
<comment type="caution">
    <text evidence="7">The sequence shown here is derived from an EMBL/GenBank/DDBJ whole genome shotgun (WGS) entry which is preliminary data.</text>
</comment>
<dbReference type="GO" id="GO:0016020">
    <property type="term" value="C:membrane"/>
    <property type="evidence" value="ECO:0007669"/>
    <property type="project" value="UniProtKB-SubCell"/>
</dbReference>
<proteinExistence type="predicted"/>
<feature type="domain" description="GtrA/DPMS transmembrane" evidence="6">
    <location>
        <begin position="26"/>
        <end position="138"/>
    </location>
</feature>
<evidence type="ECO:0000256" key="4">
    <source>
        <dbReference type="ARBA" id="ARBA00023136"/>
    </source>
</evidence>
<dbReference type="AlphaFoldDB" id="A0A847VDU9"/>
<reference evidence="7 8" key="1">
    <citation type="journal article" date="2020" name="Biotechnol. Biofuels">
        <title>New insights from the biogas microbiome by comprehensive genome-resolved metagenomics of nearly 1600 species originating from multiple anaerobic digesters.</title>
        <authorList>
            <person name="Campanaro S."/>
            <person name="Treu L."/>
            <person name="Rodriguez-R L.M."/>
            <person name="Kovalovszki A."/>
            <person name="Ziels R.M."/>
            <person name="Maus I."/>
            <person name="Zhu X."/>
            <person name="Kougias P.G."/>
            <person name="Basile A."/>
            <person name="Luo G."/>
            <person name="Schluter A."/>
            <person name="Konstantinidis K.T."/>
            <person name="Angelidaki I."/>
        </authorList>
    </citation>
    <scope>NUCLEOTIDE SEQUENCE [LARGE SCALE GENOMIC DNA]</scope>
    <source>
        <strain evidence="7">AS19jrsBPTG_9</strain>
    </source>
</reference>
<dbReference type="InterPro" id="IPR007267">
    <property type="entry name" value="GtrA_DPMS_TM"/>
</dbReference>
<keyword evidence="3 5" id="KW-1133">Transmembrane helix</keyword>
<sequence>METSQKKTHFKTIALYIKNNLPYIMRYILISIIGYTSLGLLMLFFQSVLKLSNTLSFSLSYFLLLIFDYISNLRFVFKTKYSKNTILKYILYIVFFQFLSTGCYYLLNKLHLDSYLTSYIVMFSLFPLKYLTTKYIVFK</sequence>
<feature type="transmembrane region" description="Helical" evidence="5">
    <location>
        <begin position="21"/>
        <end position="45"/>
    </location>
</feature>
<protein>
    <recommendedName>
        <fullName evidence="6">GtrA/DPMS transmembrane domain-containing protein</fullName>
    </recommendedName>
</protein>